<evidence type="ECO:0000256" key="1">
    <source>
        <dbReference type="SAM" id="MobiDB-lite"/>
    </source>
</evidence>
<feature type="compositionally biased region" description="Basic and acidic residues" evidence="1">
    <location>
        <begin position="230"/>
        <end position="241"/>
    </location>
</feature>
<organism evidence="3 4">
    <name type="scientific">Mycolicibacterium neoaurum VKM Ac-1815D</name>
    <dbReference type="NCBI Taxonomy" id="700508"/>
    <lineage>
        <taxon>Bacteria</taxon>
        <taxon>Bacillati</taxon>
        <taxon>Actinomycetota</taxon>
        <taxon>Actinomycetes</taxon>
        <taxon>Mycobacteriales</taxon>
        <taxon>Mycobacteriaceae</taxon>
        <taxon>Mycolicibacterium</taxon>
    </lineage>
</organism>
<dbReference type="KEGG" id="mne:D174_06205"/>
<feature type="transmembrane region" description="Helical" evidence="2">
    <location>
        <begin position="20"/>
        <end position="39"/>
    </location>
</feature>
<evidence type="ECO:0000313" key="3">
    <source>
        <dbReference type="EMBL" id="AHC24201.1"/>
    </source>
</evidence>
<accession>V5X942</accession>
<protein>
    <submittedName>
        <fullName evidence="3">Uncharacterized protein</fullName>
    </submittedName>
</protein>
<reference evidence="3 4" key="1">
    <citation type="journal article" date="2014" name="Genome Announc.">
        <title>Complete Genome Sequence of Sterol-Transforming Mycobacterium neoaurum Strain VKM Ac-1815D.</title>
        <authorList>
            <person name="Shtratnikova V.Y."/>
            <person name="Bragin E.Y."/>
            <person name="Dovbnya D.V."/>
            <person name="Pekov Y.A."/>
            <person name="Schelkunov M.I."/>
            <person name="Strizhov N."/>
            <person name="Ivashina T.V."/>
            <person name="Ashapkin V.V."/>
            <person name="Donova M.V."/>
        </authorList>
    </citation>
    <scope>NUCLEOTIDE SEQUENCE [LARGE SCALE GENOMIC DNA]</scope>
    <source>
        <strain evidence="3 4">VKM Ac-1815D</strain>
    </source>
</reference>
<keyword evidence="4" id="KW-1185">Reference proteome</keyword>
<dbReference type="GeneID" id="43449092"/>
<gene>
    <name evidence="3" type="ORF">D174_06205</name>
</gene>
<feature type="compositionally biased region" description="Low complexity" evidence="1">
    <location>
        <begin position="251"/>
        <end position="265"/>
    </location>
</feature>
<proteinExistence type="predicted"/>
<keyword evidence="2" id="KW-0812">Transmembrane</keyword>
<dbReference type="EMBL" id="CP006936">
    <property type="protein sequence ID" value="AHC24201.1"/>
    <property type="molecule type" value="Genomic_DNA"/>
</dbReference>
<feature type="region of interest" description="Disordered" evidence="1">
    <location>
        <begin position="228"/>
        <end position="289"/>
    </location>
</feature>
<dbReference type="eggNOG" id="ENOG5033ETZ">
    <property type="taxonomic scope" value="Bacteria"/>
</dbReference>
<dbReference type="Proteomes" id="UP000018763">
    <property type="component" value="Chromosome"/>
</dbReference>
<dbReference type="HOGENOM" id="CLU_962515_0_0_11"/>
<sequence>MDWFEDRWVDLSGLGSTGWLAIAAWTGLALALAALIFTARTLKRNRQLRSDEIRPHVSVFIQPHPTDWHVIELVVRNFGQTAAQDIRLEFATPLTVGRYEDGYPDRLPEIAELALPSELSLLAPGQEWRTVWDSAISRAEFGEQIGSRFEGTVRYRADTRNFESAVVLDWATLQPVQRLELLTTHDLAKREKQKLELLRSVLTYFHYASKETRPEVYRAEIERMNQAVRETQDRWRTRQSDETTQLDFPWNNGSSNNRGSSNNGGPTAQQQPTGRHHSSPAIGIREHAP</sequence>
<keyword evidence="2" id="KW-0472">Membrane</keyword>
<evidence type="ECO:0000313" key="4">
    <source>
        <dbReference type="Proteomes" id="UP000018763"/>
    </source>
</evidence>
<dbReference type="AlphaFoldDB" id="V5X942"/>
<evidence type="ECO:0000256" key="2">
    <source>
        <dbReference type="SAM" id="Phobius"/>
    </source>
</evidence>
<dbReference type="RefSeq" id="WP_019513958.1">
    <property type="nucleotide sequence ID" value="NC_023036.2"/>
</dbReference>
<name>V5X942_MYCNE</name>
<keyword evidence="2" id="KW-1133">Transmembrane helix</keyword>